<dbReference type="RefSeq" id="WP_013628181.1">
    <property type="nucleotide sequence ID" value="NC_015174.1"/>
</dbReference>
<dbReference type="PANTHER" id="PTHR43682">
    <property type="entry name" value="LACTATE UTILIZATION PROTEIN C"/>
    <property type="match status" value="1"/>
</dbReference>
<dbReference type="InterPro" id="IPR037171">
    <property type="entry name" value="NagB/RpiA_transferase-like"/>
</dbReference>
<dbReference type="HOGENOM" id="CLU_090664_2_0_0"/>
<reference evidence="3" key="1">
    <citation type="submission" date="2011-02" db="EMBL/GenBank/DDBJ databases">
        <title>The complete genome of Planctomyces brasiliensis DSM 5305.</title>
        <authorList>
            <person name="Lucas S."/>
            <person name="Copeland A."/>
            <person name="Lapidus A."/>
            <person name="Bruce D."/>
            <person name="Goodwin L."/>
            <person name="Pitluck S."/>
            <person name="Kyrpides N."/>
            <person name="Mavromatis K."/>
            <person name="Pagani I."/>
            <person name="Ivanova N."/>
            <person name="Ovchinnikova G."/>
            <person name="Lu M."/>
            <person name="Detter J.C."/>
            <person name="Han C."/>
            <person name="Land M."/>
            <person name="Hauser L."/>
            <person name="Markowitz V."/>
            <person name="Cheng J.-F."/>
            <person name="Hugenholtz P."/>
            <person name="Woyke T."/>
            <person name="Wu D."/>
            <person name="Tindall B."/>
            <person name="Pomrenke H.G."/>
            <person name="Brambilla E."/>
            <person name="Klenk H.-P."/>
            <person name="Eisen J.A."/>
        </authorList>
    </citation>
    <scope>NUCLEOTIDE SEQUENCE [LARGE SCALE GENOMIC DNA]</scope>
    <source>
        <strain evidence="3">ATCC 49424 / DSM 5305 / JCM 21570 / NBRC 103401 / IFAM 1448</strain>
    </source>
</reference>
<feature type="domain" description="LUD" evidence="1">
    <location>
        <begin position="96"/>
        <end position="194"/>
    </location>
</feature>
<evidence type="ECO:0000313" key="2">
    <source>
        <dbReference type="EMBL" id="ADY59454.1"/>
    </source>
</evidence>
<dbReference type="eggNOG" id="COG1556">
    <property type="taxonomic scope" value="Bacteria"/>
</dbReference>
<keyword evidence="3" id="KW-1185">Reference proteome</keyword>
<dbReference type="Gene3D" id="3.40.50.10420">
    <property type="entry name" value="NagB/RpiA/CoA transferase-like"/>
    <property type="match status" value="1"/>
</dbReference>
<organism evidence="2 3">
    <name type="scientific">Rubinisphaera brasiliensis (strain ATCC 49424 / DSM 5305 / JCM 21570 / IAM 15109 / NBRC 103401 / IFAM 1448)</name>
    <name type="common">Planctomyces brasiliensis</name>
    <dbReference type="NCBI Taxonomy" id="756272"/>
    <lineage>
        <taxon>Bacteria</taxon>
        <taxon>Pseudomonadati</taxon>
        <taxon>Planctomycetota</taxon>
        <taxon>Planctomycetia</taxon>
        <taxon>Planctomycetales</taxon>
        <taxon>Planctomycetaceae</taxon>
        <taxon>Rubinisphaera</taxon>
    </lineage>
</organism>
<dbReference type="Pfam" id="PF02589">
    <property type="entry name" value="LUD_dom"/>
    <property type="match status" value="1"/>
</dbReference>
<dbReference type="OrthoDB" id="9794157at2"/>
<dbReference type="PANTHER" id="PTHR43682:SF1">
    <property type="entry name" value="LACTATE UTILIZATION PROTEIN C"/>
    <property type="match status" value="1"/>
</dbReference>
<protein>
    <submittedName>
        <fullName evidence="2">Lactate utilization protein B/C</fullName>
    </submittedName>
</protein>
<dbReference type="InterPro" id="IPR003741">
    <property type="entry name" value="LUD_dom"/>
</dbReference>
<dbReference type="EMBL" id="CP002546">
    <property type="protein sequence ID" value="ADY59454.1"/>
    <property type="molecule type" value="Genomic_DNA"/>
</dbReference>
<dbReference type="KEGG" id="pbs:Plabr_1844"/>
<evidence type="ECO:0000259" key="1">
    <source>
        <dbReference type="Pfam" id="PF02589"/>
    </source>
</evidence>
<dbReference type="Proteomes" id="UP000006860">
    <property type="component" value="Chromosome"/>
</dbReference>
<dbReference type="InterPro" id="IPR024185">
    <property type="entry name" value="FTHF_cligase-like_sf"/>
</dbReference>
<gene>
    <name evidence="2" type="ordered locus">Plabr_1844</name>
</gene>
<name>F0SGB2_RUBBR</name>
<evidence type="ECO:0000313" key="3">
    <source>
        <dbReference type="Proteomes" id="UP000006860"/>
    </source>
</evidence>
<sequence>MSDSKAEILASLRKHLPQATELPSLDQNWTVFDDPLQTFGETLGTVGGKLELAADPQLAGRFLTDLAGELKSEKIYSRHPELISTSFDDSALTDPHQLEDVDLAVLPGRFGVAENGAIWVDGADLGLRVILFIAQHVVLTVPKNEFVSNMYEAYQRLDWQNANFGVFVSGPSKTADIEQSLVIGAHGARSLTVLACDWE</sequence>
<proteinExistence type="predicted"/>
<dbReference type="STRING" id="756272.Plabr_1844"/>
<accession>F0SGB2</accession>
<dbReference type="AlphaFoldDB" id="F0SGB2"/>
<dbReference type="SUPFAM" id="SSF100950">
    <property type="entry name" value="NagB/RpiA/CoA transferase-like"/>
    <property type="match status" value="1"/>
</dbReference>